<evidence type="ECO:0000256" key="1">
    <source>
        <dbReference type="ARBA" id="ARBA00023015"/>
    </source>
</evidence>
<gene>
    <name evidence="7" type="ORF">ACFSUN_07495</name>
</gene>
<feature type="domain" description="HTH crp-type" evidence="6">
    <location>
        <begin position="150"/>
        <end position="221"/>
    </location>
</feature>
<dbReference type="Pfam" id="PF13545">
    <property type="entry name" value="HTH_Crp_2"/>
    <property type="match status" value="1"/>
</dbReference>
<dbReference type="SMART" id="SM00100">
    <property type="entry name" value="cNMP"/>
    <property type="match status" value="1"/>
</dbReference>
<dbReference type="InterPro" id="IPR014710">
    <property type="entry name" value="RmlC-like_jellyroll"/>
</dbReference>
<dbReference type="InterPro" id="IPR050397">
    <property type="entry name" value="Env_Response_Regulators"/>
</dbReference>
<dbReference type="InterPro" id="IPR000595">
    <property type="entry name" value="cNMP-bd_dom"/>
</dbReference>
<protein>
    <submittedName>
        <fullName evidence="7">Crp/Fnr family transcriptional regulator</fullName>
    </submittedName>
</protein>
<keyword evidence="3" id="KW-0010">Activator</keyword>
<evidence type="ECO:0000256" key="3">
    <source>
        <dbReference type="ARBA" id="ARBA00023159"/>
    </source>
</evidence>
<dbReference type="PROSITE" id="PS50042">
    <property type="entry name" value="CNMP_BINDING_3"/>
    <property type="match status" value="1"/>
</dbReference>
<evidence type="ECO:0000313" key="8">
    <source>
        <dbReference type="Proteomes" id="UP001597451"/>
    </source>
</evidence>
<feature type="domain" description="Cyclic nucleotide-binding" evidence="5">
    <location>
        <begin position="10"/>
        <end position="136"/>
    </location>
</feature>
<evidence type="ECO:0000313" key="7">
    <source>
        <dbReference type="EMBL" id="MFD2628631.1"/>
    </source>
</evidence>
<sequence>MKIIQDEQLLNEKLQEFDLDQLFDASVERPPFSLQRIAPNETILYEGAELESLMFLVEGKVKVTSSVATGKSLLLRFVQPFSIIGDIEIIRNVPVQSQVKAVEESLIIGLQREYIKQHESDNPKFLRLMLEHVTYKLQTCTTASRVNLLASVENRFASYLLTTLTADAGQPFGLELKTNNLQEIAGLLGVTYRHLNRVIQSLIKKDIIEKDKQFIKIRDWALLEKMSNGIRYE</sequence>
<dbReference type="Gene3D" id="1.10.10.10">
    <property type="entry name" value="Winged helix-like DNA-binding domain superfamily/Winged helix DNA-binding domain"/>
    <property type="match status" value="1"/>
</dbReference>
<accession>A0ABW5PZD8</accession>
<dbReference type="InterPro" id="IPR036388">
    <property type="entry name" value="WH-like_DNA-bd_sf"/>
</dbReference>
<dbReference type="PROSITE" id="PS51063">
    <property type="entry name" value="HTH_CRP_2"/>
    <property type="match status" value="1"/>
</dbReference>
<name>A0ABW5PZD8_9BACI</name>
<organism evidence="7 8">
    <name type="scientific">Oceanobacillus kapialis</name>
    <dbReference type="NCBI Taxonomy" id="481353"/>
    <lineage>
        <taxon>Bacteria</taxon>
        <taxon>Bacillati</taxon>
        <taxon>Bacillota</taxon>
        <taxon>Bacilli</taxon>
        <taxon>Bacillales</taxon>
        <taxon>Bacillaceae</taxon>
        <taxon>Oceanobacillus</taxon>
    </lineage>
</organism>
<dbReference type="InterPro" id="IPR018490">
    <property type="entry name" value="cNMP-bd_dom_sf"/>
</dbReference>
<keyword evidence="4" id="KW-0804">Transcription</keyword>
<evidence type="ECO:0000259" key="5">
    <source>
        <dbReference type="PROSITE" id="PS50042"/>
    </source>
</evidence>
<dbReference type="PANTHER" id="PTHR24567">
    <property type="entry name" value="CRP FAMILY TRANSCRIPTIONAL REGULATORY PROTEIN"/>
    <property type="match status" value="1"/>
</dbReference>
<proteinExistence type="predicted"/>
<dbReference type="PANTHER" id="PTHR24567:SF26">
    <property type="entry name" value="REGULATORY PROTEIN YEIL"/>
    <property type="match status" value="1"/>
</dbReference>
<dbReference type="SUPFAM" id="SSF46785">
    <property type="entry name" value="Winged helix' DNA-binding domain"/>
    <property type="match status" value="1"/>
</dbReference>
<comment type="caution">
    <text evidence="7">The sequence shown here is derived from an EMBL/GenBank/DDBJ whole genome shotgun (WGS) entry which is preliminary data.</text>
</comment>
<dbReference type="InterPro" id="IPR036390">
    <property type="entry name" value="WH_DNA-bd_sf"/>
</dbReference>
<dbReference type="SUPFAM" id="SSF51206">
    <property type="entry name" value="cAMP-binding domain-like"/>
    <property type="match status" value="1"/>
</dbReference>
<evidence type="ECO:0000259" key="6">
    <source>
        <dbReference type="PROSITE" id="PS51063"/>
    </source>
</evidence>
<evidence type="ECO:0000256" key="2">
    <source>
        <dbReference type="ARBA" id="ARBA00023125"/>
    </source>
</evidence>
<dbReference type="InterPro" id="IPR012318">
    <property type="entry name" value="HTH_CRP"/>
</dbReference>
<evidence type="ECO:0000256" key="4">
    <source>
        <dbReference type="ARBA" id="ARBA00023163"/>
    </source>
</evidence>
<dbReference type="CDD" id="cd00038">
    <property type="entry name" value="CAP_ED"/>
    <property type="match status" value="1"/>
</dbReference>
<reference evidence="8" key="1">
    <citation type="journal article" date="2019" name="Int. J. Syst. Evol. Microbiol.">
        <title>The Global Catalogue of Microorganisms (GCM) 10K type strain sequencing project: providing services to taxonomists for standard genome sequencing and annotation.</title>
        <authorList>
            <consortium name="The Broad Institute Genomics Platform"/>
            <consortium name="The Broad Institute Genome Sequencing Center for Infectious Disease"/>
            <person name="Wu L."/>
            <person name="Ma J."/>
        </authorList>
    </citation>
    <scope>NUCLEOTIDE SEQUENCE [LARGE SCALE GENOMIC DNA]</scope>
    <source>
        <strain evidence="8">TISTR 1858</strain>
    </source>
</reference>
<dbReference type="Gene3D" id="2.60.120.10">
    <property type="entry name" value="Jelly Rolls"/>
    <property type="match status" value="1"/>
</dbReference>
<keyword evidence="1" id="KW-0805">Transcription regulation</keyword>
<dbReference type="EMBL" id="JBHUMX010000015">
    <property type="protein sequence ID" value="MFD2628631.1"/>
    <property type="molecule type" value="Genomic_DNA"/>
</dbReference>
<dbReference type="RefSeq" id="WP_379561366.1">
    <property type="nucleotide sequence ID" value="NZ_CP085256.1"/>
</dbReference>
<dbReference type="Proteomes" id="UP001597451">
    <property type="component" value="Unassembled WGS sequence"/>
</dbReference>
<keyword evidence="2" id="KW-0238">DNA-binding</keyword>
<keyword evidence="8" id="KW-1185">Reference proteome</keyword>
<dbReference type="Pfam" id="PF00027">
    <property type="entry name" value="cNMP_binding"/>
    <property type="match status" value="1"/>
</dbReference>